<sequence length="70" mass="7123">MTPTAPVESSHDPPAPPRWARVAAALLVVTSLAVLVVGRGGTAVLAGVCLAFGALAVLLLSMPDRLPHDE</sequence>
<evidence type="ECO:0000313" key="2">
    <source>
        <dbReference type="EMBL" id="CAA9214167.1"/>
    </source>
</evidence>
<gene>
    <name evidence="2" type="ORF">AVDCRST_MAG77-101</name>
</gene>
<organism evidence="2">
    <name type="scientific">uncultured Chloroflexota bacterium</name>
    <dbReference type="NCBI Taxonomy" id="166587"/>
    <lineage>
        <taxon>Bacteria</taxon>
        <taxon>Bacillati</taxon>
        <taxon>Chloroflexota</taxon>
        <taxon>environmental samples</taxon>
    </lineage>
</organism>
<name>A0A6J4H721_9CHLR</name>
<reference evidence="2" key="1">
    <citation type="submission" date="2020-02" db="EMBL/GenBank/DDBJ databases">
        <authorList>
            <person name="Meier V. D."/>
        </authorList>
    </citation>
    <scope>NUCLEOTIDE SEQUENCE</scope>
    <source>
        <strain evidence="2">AVDCRST_MAG77</strain>
    </source>
</reference>
<dbReference type="EMBL" id="CADCTC010000008">
    <property type="protein sequence ID" value="CAA9214167.1"/>
    <property type="molecule type" value="Genomic_DNA"/>
</dbReference>
<keyword evidence="1" id="KW-0472">Membrane</keyword>
<protein>
    <submittedName>
        <fullName evidence="2">Uncharacterized protein</fullName>
    </submittedName>
</protein>
<keyword evidence="1" id="KW-1133">Transmembrane helix</keyword>
<proteinExistence type="predicted"/>
<accession>A0A6J4H721</accession>
<dbReference type="AlphaFoldDB" id="A0A6J4H721"/>
<evidence type="ECO:0000256" key="1">
    <source>
        <dbReference type="SAM" id="Phobius"/>
    </source>
</evidence>
<keyword evidence="1" id="KW-0812">Transmembrane</keyword>
<feature type="transmembrane region" description="Helical" evidence="1">
    <location>
        <begin position="19"/>
        <end position="37"/>
    </location>
</feature>
<feature type="transmembrane region" description="Helical" evidence="1">
    <location>
        <begin position="44"/>
        <end position="62"/>
    </location>
</feature>